<dbReference type="EMBL" id="JACHLJ010000008">
    <property type="protein sequence ID" value="MBB5773200.1"/>
    <property type="molecule type" value="Genomic_DNA"/>
</dbReference>
<sequence length="204" mass="22604">MAVRYNVNRGLLQPEGQQEGEDVSASGMIDLLRGAVVDWPSGIRIRAEVCMQIAEAAQQAGWTDKLQVSGVSKFIWFLKPERWTLFDRFAARGMGIPAHWSRRRQFEAFYEALGDGDFNGVVTRIEPLIAGSSLPGLPAARIIDSLLMARGARGSGMHEIEESRAFLGLLPPEFRDALNHLATQLQDEIGNDVLPPMTTKRKKS</sequence>
<name>A0A7W9L787_BREVE</name>
<dbReference type="AlphaFoldDB" id="A0A7W9L787"/>
<reference evidence="1 2" key="1">
    <citation type="submission" date="2020-08" db="EMBL/GenBank/DDBJ databases">
        <title>Functional genomics of gut bacteria from endangered species of beetles.</title>
        <authorList>
            <person name="Carlos-Shanley C."/>
        </authorList>
    </citation>
    <scope>NUCLEOTIDE SEQUENCE [LARGE SCALE GENOMIC DNA]</scope>
    <source>
        <strain evidence="1 2">S00192</strain>
    </source>
</reference>
<protein>
    <submittedName>
        <fullName evidence="1">Uncharacterized protein</fullName>
    </submittedName>
</protein>
<accession>A0A7W9L787</accession>
<comment type="caution">
    <text evidence="1">The sequence shown here is derived from an EMBL/GenBank/DDBJ whole genome shotgun (WGS) entry which is preliminary data.</text>
</comment>
<dbReference type="RefSeq" id="WP_184280339.1">
    <property type="nucleotide sequence ID" value="NZ_JACHLJ010000008.1"/>
</dbReference>
<evidence type="ECO:0000313" key="2">
    <source>
        <dbReference type="Proteomes" id="UP000556201"/>
    </source>
</evidence>
<dbReference type="Proteomes" id="UP000556201">
    <property type="component" value="Unassembled WGS sequence"/>
</dbReference>
<organism evidence="1 2">
    <name type="scientific">Brevundimonas vesicularis</name>
    <name type="common">Pseudomonas vesicularis</name>
    <dbReference type="NCBI Taxonomy" id="41276"/>
    <lineage>
        <taxon>Bacteria</taxon>
        <taxon>Pseudomonadati</taxon>
        <taxon>Pseudomonadota</taxon>
        <taxon>Alphaproteobacteria</taxon>
        <taxon>Caulobacterales</taxon>
        <taxon>Caulobacteraceae</taxon>
        <taxon>Brevundimonas</taxon>
    </lineage>
</organism>
<evidence type="ECO:0000313" key="1">
    <source>
        <dbReference type="EMBL" id="MBB5773200.1"/>
    </source>
</evidence>
<proteinExistence type="predicted"/>
<gene>
    <name evidence="1" type="ORF">HNP47_003225</name>
</gene>